<evidence type="ECO:0000256" key="1">
    <source>
        <dbReference type="ARBA" id="ARBA00004651"/>
    </source>
</evidence>
<accession>A0ABQ4NG58</accession>
<sequence>MRAFLLTAILALTLWGPSVSAQGGAQPSGAISTTQDSAADAAIQRRIQTIIAALDGYDTVQVTVQDGIVTFTGEVLDGEDIPRLDDLAARVDGVVAIENEVDESTDVAQRLDPVVDRFQDRLAQAVAYLPLVAIAVSAGGAVIFGGILLARWEAPWRRLAPNGFIADIYRMVLRLVFVLAGVVIALDILNATAVLTGLLGAAGIVGLAVGFAVRDTVENFIASVMLSLRQPFRPNDFVDIEGSMGSVIRLTSRATVLLDPNGNHVRLPNATVFKSKIINYTRNAERRFSFVLGIDPAADLSAARRIGLSTLEGLEFVLDDPAPQVWISEAGDSTIAVEFLGWVNQREVNFAVARGEALRSVMAALTAADIGLPEPTYRLAISGTLPTTTEPVQTPAAAPRPTASPADVEDLAADTTIERMVDEERREAKSDDLLSDAAPEE</sequence>
<comment type="subcellular location">
    <subcellularLocation>
        <location evidence="6">Cell inner membrane</location>
        <topology evidence="6">Multi-pass membrane protein</topology>
    </subcellularLocation>
    <subcellularLocation>
        <location evidence="1">Cell membrane</location>
        <topology evidence="1">Multi-pass membrane protein</topology>
    </subcellularLocation>
</comment>
<evidence type="ECO:0000256" key="7">
    <source>
        <dbReference type="SAM" id="MobiDB-lite"/>
    </source>
</evidence>
<dbReference type="EMBL" id="BPFH01000001">
    <property type="protein sequence ID" value="GIT93413.1"/>
    <property type="molecule type" value="Genomic_DNA"/>
</dbReference>
<dbReference type="Gene3D" id="3.30.70.100">
    <property type="match status" value="1"/>
</dbReference>
<evidence type="ECO:0000256" key="6">
    <source>
        <dbReference type="RuleBase" id="RU369025"/>
    </source>
</evidence>
<comment type="caution">
    <text evidence="10">The sequence shown here is derived from an EMBL/GenBank/DDBJ whole genome shotgun (WGS) entry which is preliminary data.</text>
</comment>
<dbReference type="Pfam" id="PF04972">
    <property type="entry name" value="BON"/>
    <property type="match status" value="1"/>
</dbReference>
<dbReference type="PANTHER" id="PTHR30221:SF1">
    <property type="entry name" value="SMALL-CONDUCTANCE MECHANOSENSITIVE CHANNEL"/>
    <property type="match status" value="1"/>
</dbReference>
<feature type="transmembrane region" description="Helical" evidence="6">
    <location>
        <begin position="127"/>
        <end position="150"/>
    </location>
</feature>
<comment type="caution">
    <text evidence="6">Lacks conserved residue(s) required for the propagation of feature annotation.</text>
</comment>
<feature type="region of interest" description="Disordered" evidence="7">
    <location>
        <begin position="386"/>
        <end position="441"/>
    </location>
</feature>
<dbReference type="InterPro" id="IPR006685">
    <property type="entry name" value="MscS_channel_2nd"/>
</dbReference>
<proteinExistence type="inferred from homology"/>
<evidence type="ECO:0000256" key="4">
    <source>
        <dbReference type="ARBA" id="ARBA00022989"/>
    </source>
</evidence>
<feature type="domain" description="BON" evidence="9">
    <location>
        <begin position="39"/>
        <end position="105"/>
    </location>
</feature>
<keyword evidence="5 6" id="KW-0472">Membrane</keyword>
<feature type="compositionally biased region" description="Basic and acidic residues" evidence="7">
    <location>
        <begin position="416"/>
        <end position="432"/>
    </location>
</feature>
<keyword evidence="2" id="KW-1003">Cell membrane</keyword>
<feature type="signal peptide" evidence="8">
    <location>
        <begin position="1"/>
        <end position="21"/>
    </location>
</feature>
<dbReference type="PROSITE" id="PS50914">
    <property type="entry name" value="BON"/>
    <property type="match status" value="1"/>
</dbReference>
<keyword evidence="6" id="KW-0406">Ion transport</keyword>
<dbReference type="Gene3D" id="2.30.30.60">
    <property type="match status" value="1"/>
</dbReference>
<organism evidence="10 11">
    <name type="scientific">Jannaschia pagri</name>
    <dbReference type="NCBI Taxonomy" id="2829797"/>
    <lineage>
        <taxon>Bacteria</taxon>
        <taxon>Pseudomonadati</taxon>
        <taxon>Pseudomonadota</taxon>
        <taxon>Alphaproteobacteria</taxon>
        <taxon>Rhodobacterales</taxon>
        <taxon>Roseobacteraceae</taxon>
        <taxon>Jannaschia</taxon>
    </lineage>
</organism>
<reference evidence="10 11" key="1">
    <citation type="submission" date="2021-05" db="EMBL/GenBank/DDBJ databases">
        <title>Bacteria Genome sequencing.</title>
        <authorList>
            <person name="Takabe Y."/>
            <person name="Nakajima Y."/>
            <person name="Suzuki S."/>
            <person name="Shiozaki T."/>
        </authorList>
    </citation>
    <scope>NUCLEOTIDE SEQUENCE [LARGE SCALE GENOMIC DNA]</scope>
    <source>
        <strain evidence="10 11">AI_62</strain>
    </source>
</reference>
<keyword evidence="6" id="KW-0813">Transport</keyword>
<dbReference type="Gene3D" id="1.10.287.1260">
    <property type="match status" value="1"/>
</dbReference>
<dbReference type="Pfam" id="PF00924">
    <property type="entry name" value="MS_channel_2nd"/>
    <property type="match status" value="1"/>
</dbReference>
<keyword evidence="3 6" id="KW-0812">Transmembrane</keyword>
<keyword evidence="11" id="KW-1185">Reference proteome</keyword>
<evidence type="ECO:0000256" key="2">
    <source>
        <dbReference type="ARBA" id="ARBA00022475"/>
    </source>
</evidence>
<comment type="subunit">
    <text evidence="6">Homoheptamer.</text>
</comment>
<comment type="similarity">
    <text evidence="6">Belongs to the MscS (TC 1.A.23) family.</text>
</comment>
<keyword evidence="4 6" id="KW-1133">Transmembrane helix</keyword>
<comment type="function">
    <text evidence="6">Mechanosensitive channel that participates in the regulation of osmotic pressure changes within the cell, opening in response to stretch forces in the membrane lipid bilayer, without the need for other proteins. Contributes to normal resistance to hypoosmotic shock. Forms an ion channel of 1.0 nanosiemens conductance with a slight preference for anions.</text>
</comment>
<dbReference type="InterPro" id="IPR045275">
    <property type="entry name" value="MscS_archaea/bacteria_type"/>
</dbReference>
<feature type="transmembrane region" description="Helical" evidence="6">
    <location>
        <begin position="171"/>
        <end position="189"/>
    </location>
</feature>
<dbReference type="InterPro" id="IPR010920">
    <property type="entry name" value="LSM_dom_sf"/>
</dbReference>
<dbReference type="Gene3D" id="3.30.1340.30">
    <property type="match status" value="1"/>
</dbReference>
<dbReference type="InterPro" id="IPR007055">
    <property type="entry name" value="BON_dom"/>
</dbReference>
<dbReference type="InterPro" id="IPR011066">
    <property type="entry name" value="MscS_channel_C_sf"/>
</dbReference>
<keyword evidence="8" id="KW-0732">Signal</keyword>
<dbReference type="InterPro" id="IPR023408">
    <property type="entry name" value="MscS_beta-dom_sf"/>
</dbReference>
<feature type="transmembrane region" description="Helical" evidence="6">
    <location>
        <begin position="195"/>
        <end position="213"/>
    </location>
</feature>
<dbReference type="SUPFAM" id="SSF82689">
    <property type="entry name" value="Mechanosensitive channel protein MscS (YggB), C-terminal domain"/>
    <property type="match status" value="1"/>
</dbReference>
<dbReference type="SUPFAM" id="SSF50182">
    <property type="entry name" value="Sm-like ribonucleoproteins"/>
    <property type="match status" value="1"/>
</dbReference>
<evidence type="ECO:0000259" key="9">
    <source>
        <dbReference type="PROSITE" id="PS50914"/>
    </source>
</evidence>
<dbReference type="PANTHER" id="PTHR30221">
    <property type="entry name" value="SMALL-CONDUCTANCE MECHANOSENSITIVE CHANNEL"/>
    <property type="match status" value="1"/>
</dbReference>
<evidence type="ECO:0000256" key="8">
    <source>
        <dbReference type="SAM" id="SignalP"/>
    </source>
</evidence>
<dbReference type="Proteomes" id="UP000786693">
    <property type="component" value="Unassembled WGS sequence"/>
</dbReference>
<evidence type="ECO:0000256" key="3">
    <source>
        <dbReference type="ARBA" id="ARBA00022692"/>
    </source>
</evidence>
<dbReference type="RefSeq" id="WP_220746957.1">
    <property type="nucleotide sequence ID" value="NZ_BPFH01000001.1"/>
</dbReference>
<feature type="compositionally biased region" description="Low complexity" evidence="7">
    <location>
        <begin position="391"/>
        <end position="406"/>
    </location>
</feature>
<name>A0ABQ4NG58_9RHOB</name>
<gene>
    <name evidence="10" type="ORF">JANAI62_00360</name>
</gene>
<feature type="chain" id="PRO_5046182737" description="Small-conductance mechanosensitive channel" evidence="8">
    <location>
        <begin position="22"/>
        <end position="441"/>
    </location>
</feature>
<protein>
    <recommendedName>
        <fullName evidence="6">Small-conductance mechanosensitive channel</fullName>
    </recommendedName>
</protein>
<evidence type="ECO:0000256" key="5">
    <source>
        <dbReference type="ARBA" id="ARBA00023136"/>
    </source>
</evidence>
<keyword evidence="6" id="KW-0407">Ion channel</keyword>
<evidence type="ECO:0000313" key="10">
    <source>
        <dbReference type="EMBL" id="GIT93413.1"/>
    </source>
</evidence>
<evidence type="ECO:0000313" key="11">
    <source>
        <dbReference type="Proteomes" id="UP000786693"/>
    </source>
</evidence>
<keyword evidence="6" id="KW-0997">Cell inner membrane</keyword>